<dbReference type="PANTHER" id="PTHR43008">
    <property type="entry name" value="BENZIL REDUCTASE"/>
    <property type="match status" value="1"/>
</dbReference>
<protein>
    <submittedName>
        <fullName evidence="3">NAD(P)-binding protein</fullName>
    </submittedName>
</protein>
<dbReference type="GO" id="GO:0050664">
    <property type="term" value="F:oxidoreductase activity, acting on NAD(P)H, oxygen as acceptor"/>
    <property type="evidence" value="ECO:0007669"/>
    <property type="project" value="TreeGrafter"/>
</dbReference>
<organism evidence="3 4">
    <name type="scientific">Byssothecium circinans</name>
    <dbReference type="NCBI Taxonomy" id="147558"/>
    <lineage>
        <taxon>Eukaryota</taxon>
        <taxon>Fungi</taxon>
        <taxon>Dikarya</taxon>
        <taxon>Ascomycota</taxon>
        <taxon>Pezizomycotina</taxon>
        <taxon>Dothideomycetes</taxon>
        <taxon>Pleosporomycetidae</taxon>
        <taxon>Pleosporales</taxon>
        <taxon>Massarineae</taxon>
        <taxon>Massarinaceae</taxon>
        <taxon>Byssothecium</taxon>
    </lineage>
</organism>
<accession>A0A6A5U6Q0</accession>
<dbReference type="PANTHER" id="PTHR43008:SF8">
    <property type="entry name" value="BENZIL REDUCTASE ((S)-BENZOIN FORMING) IRC24"/>
    <property type="match status" value="1"/>
</dbReference>
<keyword evidence="2" id="KW-0560">Oxidoreductase</keyword>
<name>A0A6A5U6Q0_9PLEO</name>
<gene>
    <name evidence="3" type="ORF">CC80DRAFT_259012</name>
</gene>
<evidence type="ECO:0000313" key="3">
    <source>
        <dbReference type="EMBL" id="KAF1960535.1"/>
    </source>
</evidence>
<dbReference type="GO" id="GO:0016616">
    <property type="term" value="F:oxidoreductase activity, acting on the CH-OH group of donors, NAD or NADP as acceptor"/>
    <property type="evidence" value="ECO:0007669"/>
    <property type="project" value="UniProtKB-ARBA"/>
</dbReference>
<dbReference type="EMBL" id="ML976982">
    <property type="protein sequence ID" value="KAF1960535.1"/>
    <property type="molecule type" value="Genomic_DNA"/>
</dbReference>
<dbReference type="Gene3D" id="3.40.50.720">
    <property type="entry name" value="NAD(P)-binding Rossmann-like Domain"/>
    <property type="match status" value="1"/>
</dbReference>
<dbReference type="OrthoDB" id="1933717at2759"/>
<dbReference type="InterPro" id="IPR002347">
    <property type="entry name" value="SDR_fam"/>
</dbReference>
<reference evidence="3" key="1">
    <citation type="journal article" date="2020" name="Stud. Mycol.">
        <title>101 Dothideomycetes genomes: a test case for predicting lifestyles and emergence of pathogens.</title>
        <authorList>
            <person name="Haridas S."/>
            <person name="Albert R."/>
            <person name="Binder M."/>
            <person name="Bloem J."/>
            <person name="Labutti K."/>
            <person name="Salamov A."/>
            <person name="Andreopoulos B."/>
            <person name="Baker S."/>
            <person name="Barry K."/>
            <person name="Bills G."/>
            <person name="Bluhm B."/>
            <person name="Cannon C."/>
            <person name="Castanera R."/>
            <person name="Culley D."/>
            <person name="Daum C."/>
            <person name="Ezra D."/>
            <person name="Gonzalez J."/>
            <person name="Henrissat B."/>
            <person name="Kuo A."/>
            <person name="Liang C."/>
            <person name="Lipzen A."/>
            <person name="Lutzoni F."/>
            <person name="Magnuson J."/>
            <person name="Mondo S."/>
            <person name="Nolan M."/>
            <person name="Ohm R."/>
            <person name="Pangilinan J."/>
            <person name="Park H.-J."/>
            <person name="Ramirez L."/>
            <person name="Alfaro M."/>
            <person name="Sun H."/>
            <person name="Tritt A."/>
            <person name="Yoshinaga Y."/>
            <person name="Zwiers L.-H."/>
            <person name="Turgeon B."/>
            <person name="Goodwin S."/>
            <person name="Spatafora J."/>
            <person name="Crous P."/>
            <person name="Grigoriev I."/>
        </authorList>
    </citation>
    <scope>NUCLEOTIDE SEQUENCE</scope>
    <source>
        <strain evidence="3">CBS 675.92</strain>
    </source>
</reference>
<dbReference type="SUPFAM" id="SSF51735">
    <property type="entry name" value="NAD(P)-binding Rossmann-fold domains"/>
    <property type="match status" value="1"/>
</dbReference>
<keyword evidence="4" id="KW-1185">Reference proteome</keyword>
<dbReference type="InterPro" id="IPR036291">
    <property type="entry name" value="NAD(P)-bd_dom_sf"/>
</dbReference>
<dbReference type="PRINTS" id="PR00081">
    <property type="entry name" value="GDHRDH"/>
</dbReference>
<evidence type="ECO:0000313" key="4">
    <source>
        <dbReference type="Proteomes" id="UP000800035"/>
    </source>
</evidence>
<dbReference type="Proteomes" id="UP000800035">
    <property type="component" value="Unassembled WGS sequence"/>
</dbReference>
<comment type="similarity">
    <text evidence="1">Belongs to the short-chain dehydrogenases/reductases (SDR) family.</text>
</comment>
<dbReference type="Pfam" id="PF00106">
    <property type="entry name" value="adh_short"/>
    <property type="match status" value="1"/>
</dbReference>
<evidence type="ECO:0000256" key="2">
    <source>
        <dbReference type="ARBA" id="ARBA00023002"/>
    </source>
</evidence>
<sequence>MATEKPITLITGGNTGIGYETVKYLYASPTAHTILLGSRSLPKAHSAIQTIHSTVPSSSEIIPIQLDIEDDASIDACYTTIASKFGKLDTLVNNAGGMFDRVMQTKPGAAGIREAWNHTYSLNVTSTEVLTHTLAPLLIKSASPRLLFITSGLSSLATTSSGQLPAMAARPPPIPAGWPKQGPPSAVAYRSSKAALNMQMLEWKRVLEADGVKVVEGVRDADAGLVVRRDGVQPW</sequence>
<proteinExistence type="inferred from homology"/>
<evidence type="ECO:0000256" key="1">
    <source>
        <dbReference type="ARBA" id="ARBA00006484"/>
    </source>
</evidence>
<dbReference type="AlphaFoldDB" id="A0A6A5U6Q0"/>